<dbReference type="EMBL" id="PCSU01000081">
    <property type="protein sequence ID" value="PIP56135.1"/>
    <property type="molecule type" value="Genomic_DNA"/>
</dbReference>
<comment type="caution">
    <text evidence="1">The sequence shown here is derived from an EMBL/GenBank/DDBJ whole genome shotgun (WGS) entry which is preliminary data.</text>
</comment>
<reference evidence="1 2" key="1">
    <citation type="submission" date="2017-09" db="EMBL/GenBank/DDBJ databases">
        <title>Depth-based differentiation of microbial function through sediment-hosted aquifers and enrichment of novel symbionts in the deep terrestrial subsurface.</title>
        <authorList>
            <person name="Probst A.J."/>
            <person name="Ladd B."/>
            <person name="Jarett J.K."/>
            <person name="Geller-Mcgrath D.E."/>
            <person name="Sieber C.M."/>
            <person name="Emerson J.B."/>
            <person name="Anantharaman K."/>
            <person name="Thomas B.C."/>
            <person name="Malmstrom R."/>
            <person name="Stieglmeier M."/>
            <person name="Klingl A."/>
            <person name="Woyke T."/>
            <person name="Ryan C.M."/>
            <person name="Banfield J.F."/>
        </authorList>
    </citation>
    <scope>NUCLEOTIDE SEQUENCE [LARGE SCALE GENOMIC DNA]</scope>
    <source>
        <strain evidence="1">CG22_combo_CG10-13_8_21_14_all_39_12</strain>
    </source>
</reference>
<dbReference type="SUPFAM" id="SSF52540">
    <property type="entry name" value="P-loop containing nucleoside triphosphate hydrolases"/>
    <property type="match status" value="1"/>
</dbReference>
<gene>
    <name evidence="1" type="ORF">COX05_04650</name>
</gene>
<dbReference type="InterPro" id="IPR027417">
    <property type="entry name" value="P-loop_NTPase"/>
</dbReference>
<accession>A0A2H0BEN4</accession>
<sequence length="206" mass="23415">MNTFVCLLGIDGGGKTTTLQYMRDELKLEFESSCWSNFRHMAQVPGISVHKDAGVVLNSLPPKSRAAAVTLITTLMYEANIAPRLGLNIPQISECFYYRILAKELIYGVAESWCYDIMRSLPSPALTIAIVNDPQIAYQRKRKPLSRYEYFTTPDDFPNFQTKVWTLSLEEAYSHSEVVEIPNDQGIPELANNIVKVLKANMRWFL</sequence>
<evidence type="ECO:0008006" key="3">
    <source>
        <dbReference type="Google" id="ProtNLM"/>
    </source>
</evidence>
<dbReference type="AlphaFoldDB" id="A0A2H0BEN4"/>
<evidence type="ECO:0000313" key="1">
    <source>
        <dbReference type="EMBL" id="PIP56135.1"/>
    </source>
</evidence>
<protein>
    <recommendedName>
        <fullName evidence="3">Thymidylate kinase-like domain-containing protein</fullName>
    </recommendedName>
</protein>
<proteinExistence type="predicted"/>
<name>A0A2H0BEN4_UNCKA</name>
<dbReference type="Gene3D" id="3.40.50.300">
    <property type="entry name" value="P-loop containing nucleotide triphosphate hydrolases"/>
    <property type="match status" value="1"/>
</dbReference>
<dbReference type="Proteomes" id="UP000228495">
    <property type="component" value="Unassembled WGS sequence"/>
</dbReference>
<evidence type="ECO:0000313" key="2">
    <source>
        <dbReference type="Proteomes" id="UP000228495"/>
    </source>
</evidence>
<organism evidence="1 2">
    <name type="scientific">candidate division WWE3 bacterium CG22_combo_CG10-13_8_21_14_all_39_12</name>
    <dbReference type="NCBI Taxonomy" id="1975094"/>
    <lineage>
        <taxon>Bacteria</taxon>
        <taxon>Katanobacteria</taxon>
    </lineage>
</organism>